<organism evidence="2 3">
    <name type="scientific">Dactylosporangium cerinum</name>
    <dbReference type="NCBI Taxonomy" id="1434730"/>
    <lineage>
        <taxon>Bacteria</taxon>
        <taxon>Bacillati</taxon>
        <taxon>Actinomycetota</taxon>
        <taxon>Actinomycetes</taxon>
        <taxon>Micromonosporales</taxon>
        <taxon>Micromonosporaceae</taxon>
        <taxon>Dactylosporangium</taxon>
    </lineage>
</organism>
<gene>
    <name evidence="2" type="ORF">ACFPIJ_58845</name>
</gene>
<feature type="compositionally biased region" description="Low complexity" evidence="1">
    <location>
        <begin position="63"/>
        <end position="82"/>
    </location>
</feature>
<reference evidence="3" key="1">
    <citation type="journal article" date="2019" name="Int. J. Syst. Evol. Microbiol.">
        <title>The Global Catalogue of Microorganisms (GCM) 10K type strain sequencing project: providing services to taxonomists for standard genome sequencing and annotation.</title>
        <authorList>
            <consortium name="The Broad Institute Genomics Platform"/>
            <consortium name="The Broad Institute Genome Sequencing Center for Infectious Disease"/>
            <person name="Wu L."/>
            <person name="Ma J."/>
        </authorList>
    </citation>
    <scope>NUCLEOTIDE SEQUENCE [LARGE SCALE GENOMIC DNA]</scope>
    <source>
        <strain evidence="3">CGMCC 4.7152</strain>
    </source>
</reference>
<feature type="compositionally biased region" description="Low complexity" evidence="1">
    <location>
        <begin position="23"/>
        <end position="33"/>
    </location>
</feature>
<name>A0ABV9WHU5_9ACTN</name>
<dbReference type="Proteomes" id="UP001595912">
    <property type="component" value="Unassembled WGS sequence"/>
</dbReference>
<dbReference type="RefSeq" id="WP_380128292.1">
    <property type="nucleotide sequence ID" value="NZ_JBHSIU010000130.1"/>
</dbReference>
<sequence length="333" mass="34640">MTRPIEPVQQRGVLGAPAPAPGPAQGQPAGQAPHVRVAGPQAAPGTQVQPDTGRATEAHAAAEAEVEASAQTQRVAGLVAAAPVPPSGPPGGTVYGNRDDERDAAPGGRQPGLRIGWHTASLTALNTMGVRSAGTGLVLGADHAQQPVPIRLFRPEPTRVTLVGGVWAAQMLAFRALALGSQIVVMTVDPTAWHGFGDRAVGRADRVAVLHGEQPATITATARRPVLVVHDLGTTGPSSPPAAGPWQTQLTVLRRLEEPGAPAVRSCDLVVLQRLHATEAAVAGTALQLDPQSVQRLQMLENEMLALIGGGANRYLWLHPTSTERQTMGNAWR</sequence>
<evidence type="ECO:0000313" key="3">
    <source>
        <dbReference type="Proteomes" id="UP001595912"/>
    </source>
</evidence>
<accession>A0ABV9WHU5</accession>
<evidence type="ECO:0000256" key="1">
    <source>
        <dbReference type="SAM" id="MobiDB-lite"/>
    </source>
</evidence>
<protein>
    <submittedName>
        <fullName evidence="2">Uncharacterized protein</fullName>
    </submittedName>
</protein>
<comment type="caution">
    <text evidence="2">The sequence shown here is derived from an EMBL/GenBank/DDBJ whole genome shotgun (WGS) entry which is preliminary data.</text>
</comment>
<proteinExistence type="predicted"/>
<feature type="region of interest" description="Disordered" evidence="1">
    <location>
        <begin position="1"/>
        <end position="114"/>
    </location>
</feature>
<dbReference type="EMBL" id="JBHSIU010000130">
    <property type="protein sequence ID" value="MFC5007655.1"/>
    <property type="molecule type" value="Genomic_DNA"/>
</dbReference>
<keyword evidence="3" id="KW-1185">Reference proteome</keyword>
<evidence type="ECO:0000313" key="2">
    <source>
        <dbReference type="EMBL" id="MFC5007655.1"/>
    </source>
</evidence>